<feature type="domain" description="Polysaccharide chain length determinant N-terminal" evidence="8">
    <location>
        <begin position="2"/>
        <end position="94"/>
    </location>
</feature>
<name>A0A562T1Z1_9HYPH</name>
<evidence type="ECO:0000256" key="4">
    <source>
        <dbReference type="ARBA" id="ARBA00022989"/>
    </source>
</evidence>
<keyword evidence="3 7" id="KW-0812">Transmembrane</keyword>
<evidence type="ECO:0000259" key="9">
    <source>
        <dbReference type="Pfam" id="PF13807"/>
    </source>
</evidence>
<keyword evidence="6" id="KW-0175">Coiled coil</keyword>
<dbReference type="GO" id="GO:0004713">
    <property type="term" value="F:protein tyrosine kinase activity"/>
    <property type="evidence" value="ECO:0007669"/>
    <property type="project" value="TreeGrafter"/>
</dbReference>
<dbReference type="GO" id="GO:0005886">
    <property type="term" value="C:plasma membrane"/>
    <property type="evidence" value="ECO:0007669"/>
    <property type="project" value="UniProtKB-SubCell"/>
</dbReference>
<feature type="transmembrane region" description="Helical" evidence="7">
    <location>
        <begin position="419"/>
        <end position="443"/>
    </location>
</feature>
<evidence type="ECO:0000256" key="5">
    <source>
        <dbReference type="ARBA" id="ARBA00023136"/>
    </source>
</evidence>
<dbReference type="PANTHER" id="PTHR32309">
    <property type="entry name" value="TYROSINE-PROTEIN KINASE"/>
    <property type="match status" value="1"/>
</dbReference>
<evidence type="ECO:0000313" key="11">
    <source>
        <dbReference type="Proteomes" id="UP000320593"/>
    </source>
</evidence>
<sequence>MIDVADIPAILRRHILLLFVTPLLFMVLAFLYLSLKTPEYRASSELLVEPAGFQVLPSEQSGSFGQQAQQALDIDSQLYVLTSASVLNDVANKLDLDNDSALHRPGLLARLMGRTGASPGSDAERRAETITALREHLVVIRLDRSSVFRIQARHPNPMMAAAIANEVANSYLTETRDSRNSSLIRASESLAKQAAELRKRVEQAEAAVETYKSNEGLISTGTAGPVVDQQIQSLNTQLTQARVTLEQARTAFELVEPLRPSDVEAGVLPQNETANSVLSSLRVQYAQIAQQEAEAATTLGTSHPRLRELRSQLQNTRRQIADELQRIKQSLKNQFDQARGTLAALETRLTFLQNENSLQGKARIELRQLESEAEASRAVYETFLRRTRELEEQPEIETDGSRVLSEAQIPTRPSGPRKLFVLIAAGAFGFIAAAGSVVGLAILNGNITSERDLVTRTGVPILTHIPSPNRGAALPFAARLPRLSGSHRNAELETNLAITRIAYALRQAFAEKRPTTVLVLSLSDGLNPAAISKQVAIELHDMGETVLFARAEAPATWPERHEASSPLGKRNASAVALLRQAAQTMKLGMDSETKTQGKANGLSRYVSVEQIGAGRKYGAYASLSEAVEDFLIVDAGSAESSPILPVLLRHCDGIVLVSRLSDTRCEDLDRTLAYLEPWQDRVIGNVVLEAA</sequence>
<accession>A0A562T1Z1</accession>
<evidence type="ECO:0000259" key="8">
    <source>
        <dbReference type="Pfam" id="PF02706"/>
    </source>
</evidence>
<comment type="caution">
    <text evidence="10">The sequence shown here is derived from an EMBL/GenBank/DDBJ whole genome shotgun (WGS) entry which is preliminary data.</text>
</comment>
<dbReference type="PANTHER" id="PTHR32309:SF13">
    <property type="entry name" value="FERRIC ENTEROBACTIN TRANSPORT PROTEIN FEPE"/>
    <property type="match status" value="1"/>
</dbReference>
<protein>
    <submittedName>
        <fullName evidence="10">Uncharacterized protein involved in exopolysaccharide biosynthesis</fullName>
    </submittedName>
</protein>
<feature type="coiled-coil region" evidence="6">
    <location>
        <begin position="187"/>
        <end position="251"/>
    </location>
</feature>
<dbReference type="RefSeq" id="WP_145343387.1">
    <property type="nucleotide sequence ID" value="NZ_SMLY01000076.1"/>
</dbReference>
<evidence type="ECO:0000256" key="6">
    <source>
        <dbReference type="SAM" id="Coils"/>
    </source>
</evidence>
<dbReference type="Pfam" id="PF02706">
    <property type="entry name" value="Wzz"/>
    <property type="match status" value="1"/>
</dbReference>
<dbReference type="InterPro" id="IPR032807">
    <property type="entry name" value="GNVR"/>
</dbReference>
<feature type="coiled-coil region" evidence="6">
    <location>
        <begin position="306"/>
        <end position="386"/>
    </location>
</feature>
<dbReference type="InterPro" id="IPR050445">
    <property type="entry name" value="Bact_polysacc_biosynth/exp"/>
</dbReference>
<keyword evidence="4 7" id="KW-1133">Transmembrane helix</keyword>
<feature type="domain" description="Tyrosine-protein kinase G-rich" evidence="9">
    <location>
        <begin position="368"/>
        <end position="437"/>
    </location>
</feature>
<organism evidence="10 11">
    <name type="scientific">Roseibium hamelinense</name>
    <dbReference type="NCBI Taxonomy" id="150831"/>
    <lineage>
        <taxon>Bacteria</taxon>
        <taxon>Pseudomonadati</taxon>
        <taxon>Pseudomonadota</taxon>
        <taxon>Alphaproteobacteria</taxon>
        <taxon>Hyphomicrobiales</taxon>
        <taxon>Stappiaceae</taxon>
        <taxon>Roseibium</taxon>
    </lineage>
</organism>
<evidence type="ECO:0000256" key="1">
    <source>
        <dbReference type="ARBA" id="ARBA00004651"/>
    </source>
</evidence>
<feature type="transmembrane region" description="Helical" evidence="7">
    <location>
        <begin position="15"/>
        <end position="35"/>
    </location>
</feature>
<evidence type="ECO:0000313" key="10">
    <source>
        <dbReference type="EMBL" id="TWI87074.1"/>
    </source>
</evidence>
<dbReference type="Pfam" id="PF13807">
    <property type="entry name" value="GNVR"/>
    <property type="match status" value="1"/>
</dbReference>
<keyword evidence="5 7" id="KW-0472">Membrane</keyword>
<evidence type="ECO:0000256" key="2">
    <source>
        <dbReference type="ARBA" id="ARBA00022475"/>
    </source>
</evidence>
<dbReference type="EMBL" id="VLLF01000005">
    <property type="protein sequence ID" value="TWI87074.1"/>
    <property type="molecule type" value="Genomic_DNA"/>
</dbReference>
<keyword evidence="11" id="KW-1185">Reference proteome</keyword>
<gene>
    <name evidence="10" type="ORF">JM93_02311</name>
</gene>
<evidence type="ECO:0000256" key="7">
    <source>
        <dbReference type="SAM" id="Phobius"/>
    </source>
</evidence>
<proteinExistence type="predicted"/>
<reference evidence="10 11" key="1">
    <citation type="submission" date="2019-07" db="EMBL/GenBank/DDBJ databases">
        <title>Genomic Encyclopedia of Archaeal and Bacterial Type Strains, Phase II (KMG-II): from individual species to whole genera.</title>
        <authorList>
            <person name="Goeker M."/>
        </authorList>
    </citation>
    <scope>NUCLEOTIDE SEQUENCE [LARGE SCALE GENOMIC DNA]</scope>
    <source>
        <strain evidence="10 11">ATCC BAA-252</strain>
    </source>
</reference>
<dbReference type="Proteomes" id="UP000320593">
    <property type="component" value="Unassembled WGS sequence"/>
</dbReference>
<evidence type="ECO:0000256" key="3">
    <source>
        <dbReference type="ARBA" id="ARBA00022692"/>
    </source>
</evidence>
<dbReference type="AlphaFoldDB" id="A0A562T1Z1"/>
<dbReference type="InterPro" id="IPR003856">
    <property type="entry name" value="LPS_length_determ_N"/>
</dbReference>
<dbReference type="OrthoDB" id="230260at2"/>
<comment type="subcellular location">
    <subcellularLocation>
        <location evidence="1">Cell membrane</location>
        <topology evidence="1">Multi-pass membrane protein</topology>
    </subcellularLocation>
</comment>
<keyword evidence="2" id="KW-1003">Cell membrane</keyword>